<protein>
    <submittedName>
        <fullName evidence="5">Lrp/AsnC family transcriptional regulator</fullName>
    </submittedName>
</protein>
<comment type="caution">
    <text evidence="5">The sequence shown here is derived from an EMBL/GenBank/DDBJ whole genome shotgun (WGS) entry which is preliminary data.</text>
</comment>
<evidence type="ECO:0000259" key="4">
    <source>
        <dbReference type="PROSITE" id="PS50956"/>
    </source>
</evidence>
<name>A0A4R4Z5D7_9ACTN</name>
<dbReference type="SUPFAM" id="SSF54909">
    <property type="entry name" value="Dimeric alpha+beta barrel"/>
    <property type="match status" value="1"/>
</dbReference>
<keyword evidence="6" id="KW-1185">Reference proteome</keyword>
<accession>A0A4R4Z5D7</accession>
<keyword evidence="3" id="KW-0804">Transcription</keyword>
<dbReference type="Gene3D" id="1.10.10.10">
    <property type="entry name" value="Winged helix-like DNA-binding domain superfamily/Winged helix DNA-binding domain"/>
    <property type="match status" value="1"/>
</dbReference>
<dbReference type="PROSITE" id="PS50956">
    <property type="entry name" value="HTH_ASNC_2"/>
    <property type="match status" value="1"/>
</dbReference>
<dbReference type="InterPro" id="IPR000485">
    <property type="entry name" value="AsnC-type_HTH_dom"/>
</dbReference>
<evidence type="ECO:0000256" key="1">
    <source>
        <dbReference type="ARBA" id="ARBA00023015"/>
    </source>
</evidence>
<dbReference type="EMBL" id="SMKX01000101">
    <property type="protein sequence ID" value="TDD53295.1"/>
    <property type="molecule type" value="Genomic_DNA"/>
</dbReference>
<dbReference type="PANTHER" id="PTHR30154:SF34">
    <property type="entry name" value="TRANSCRIPTIONAL REGULATOR AZLB"/>
    <property type="match status" value="1"/>
</dbReference>
<evidence type="ECO:0000256" key="3">
    <source>
        <dbReference type="ARBA" id="ARBA00023163"/>
    </source>
</evidence>
<feature type="domain" description="HTH asnC-type" evidence="4">
    <location>
        <begin position="3"/>
        <end position="81"/>
    </location>
</feature>
<proteinExistence type="predicted"/>
<gene>
    <name evidence="5" type="ORF">E1263_28135</name>
</gene>
<dbReference type="PRINTS" id="PR00033">
    <property type="entry name" value="HTHASNC"/>
</dbReference>
<dbReference type="GO" id="GO:0043565">
    <property type="term" value="F:sequence-specific DNA binding"/>
    <property type="evidence" value="ECO:0007669"/>
    <property type="project" value="InterPro"/>
</dbReference>
<dbReference type="InterPro" id="IPR036388">
    <property type="entry name" value="WH-like_DNA-bd_sf"/>
</dbReference>
<dbReference type="Gene3D" id="3.30.70.920">
    <property type="match status" value="1"/>
</dbReference>
<keyword evidence="1" id="KW-0805">Transcription regulation</keyword>
<dbReference type="PANTHER" id="PTHR30154">
    <property type="entry name" value="LEUCINE-RESPONSIVE REGULATORY PROTEIN"/>
    <property type="match status" value="1"/>
</dbReference>
<dbReference type="InterPro" id="IPR036390">
    <property type="entry name" value="WH_DNA-bd_sf"/>
</dbReference>
<organism evidence="5 6">
    <name type="scientific">Kribbella antibiotica</name>
    <dbReference type="NCBI Taxonomy" id="190195"/>
    <lineage>
        <taxon>Bacteria</taxon>
        <taxon>Bacillati</taxon>
        <taxon>Actinomycetota</taxon>
        <taxon>Actinomycetes</taxon>
        <taxon>Propionibacteriales</taxon>
        <taxon>Kribbellaceae</taxon>
        <taxon>Kribbella</taxon>
    </lineage>
</organism>
<dbReference type="InterPro" id="IPR019888">
    <property type="entry name" value="Tscrpt_reg_AsnC-like"/>
</dbReference>
<dbReference type="SUPFAM" id="SSF46785">
    <property type="entry name" value="Winged helix' DNA-binding domain"/>
    <property type="match status" value="1"/>
</dbReference>
<dbReference type="Proteomes" id="UP000295124">
    <property type="component" value="Unassembled WGS sequence"/>
</dbReference>
<keyword evidence="2" id="KW-0238">DNA-binding</keyword>
<dbReference type="OrthoDB" id="166264at2"/>
<dbReference type="InterPro" id="IPR011008">
    <property type="entry name" value="Dimeric_a/b-barrel"/>
</dbReference>
<dbReference type="InterPro" id="IPR019887">
    <property type="entry name" value="Tscrpt_reg_AsnC/Lrp_C"/>
</dbReference>
<evidence type="ECO:0000256" key="2">
    <source>
        <dbReference type="ARBA" id="ARBA00023125"/>
    </source>
</evidence>
<dbReference type="GO" id="GO:0005829">
    <property type="term" value="C:cytosol"/>
    <property type="evidence" value="ECO:0007669"/>
    <property type="project" value="TreeGrafter"/>
</dbReference>
<evidence type="ECO:0000313" key="5">
    <source>
        <dbReference type="EMBL" id="TDD53295.1"/>
    </source>
</evidence>
<dbReference type="GO" id="GO:0043200">
    <property type="term" value="P:response to amino acid"/>
    <property type="evidence" value="ECO:0007669"/>
    <property type="project" value="TreeGrafter"/>
</dbReference>
<dbReference type="SMART" id="SM00344">
    <property type="entry name" value="HTH_ASNC"/>
    <property type="match status" value="1"/>
</dbReference>
<reference evidence="5 6" key="1">
    <citation type="submission" date="2019-03" db="EMBL/GenBank/DDBJ databases">
        <title>Draft genome sequences of novel Actinobacteria.</title>
        <authorList>
            <person name="Sahin N."/>
            <person name="Ay H."/>
            <person name="Saygin H."/>
        </authorList>
    </citation>
    <scope>NUCLEOTIDE SEQUENCE [LARGE SCALE GENOMIC DNA]</scope>
    <source>
        <strain evidence="5 6">JCM 13523</strain>
    </source>
</reference>
<dbReference type="Pfam" id="PF01037">
    <property type="entry name" value="AsnC_trans_reg"/>
    <property type="match status" value="1"/>
</dbReference>
<dbReference type="AlphaFoldDB" id="A0A4R4Z5D7"/>
<dbReference type="Pfam" id="PF13404">
    <property type="entry name" value="HTH_AsnC-type"/>
    <property type="match status" value="1"/>
</dbReference>
<evidence type="ECO:0000313" key="6">
    <source>
        <dbReference type="Proteomes" id="UP000295124"/>
    </source>
</evidence>
<dbReference type="RefSeq" id="WP_132172703.1">
    <property type="nucleotide sequence ID" value="NZ_SMKX01000101.1"/>
</dbReference>
<sequence length="153" mass="17155">MTFDEIDHRLLDTLQRDASRTLQALGEDVGLSASAVQRRINRYRSAGVLARHVAVLEARRTADIVLAVVLVTLERESSGHHDAFAQRLLAVPEVQQAYDVSGDWDYVVVLATIGMARHSELAQHLFKDAPNVKRYTTMFVLDPLRTGTYLPTR</sequence>